<protein>
    <recommendedName>
        <fullName evidence="3">Lipoprotein</fullName>
    </recommendedName>
</protein>
<organism evidence="1 2">
    <name type="scientific">Pedobacter frigiditerrae</name>
    <dbReference type="NCBI Taxonomy" id="2530452"/>
    <lineage>
        <taxon>Bacteria</taxon>
        <taxon>Pseudomonadati</taxon>
        <taxon>Bacteroidota</taxon>
        <taxon>Sphingobacteriia</taxon>
        <taxon>Sphingobacteriales</taxon>
        <taxon>Sphingobacteriaceae</taxon>
        <taxon>Pedobacter</taxon>
    </lineage>
</organism>
<reference evidence="1 2" key="1">
    <citation type="submission" date="2019-02" db="EMBL/GenBank/DDBJ databases">
        <title>Pedobacter sp. RP-1-13 sp. nov., isolated from Arctic soil.</title>
        <authorList>
            <person name="Dahal R.H."/>
        </authorList>
    </citation>
    <scope>NUCLEOTIDE SEQUENCE [LARGE SCALE GENOMIC DNA]</scope>
    <source>
        <strain evidence="1 2">RP-1-13</strain>
    </source>
</reference>
<dbReference type="EMBL" id="SJSK01000001">
    <property type="protein sequence ID" value="TCC94199.1"/>
    <property type="molecule type" value="Genomic_DNA"/>
</dbReference>
<dbReference type="PROSITE" id="PS51257">
    <property type="entry name" value="PROKAR_LIPOPROTEIN"/>
    <property type="match status" value="1"/>
</dbReference>
<dbReference type="Proteomes" id="UP000292884">
    <property type="component" value="Unassembled WGS sequence"/>
</dbReference>
<gene>
    <name evidence="1" type="ORF">EZ428_05320</name>
</gene>
<keyword evidence="2" id="KW-1185">Reference proteome</keyword>
<evidence type="ECO:0000313" key="1">
    <source>
        <dbReference type="EMBL" id="TCC94199.1"/>
    </source>
</evidence>
<dbReference type="RefSeq" id="WP_131552060.1">
    <property type="nucleotide sequence ID" value="NZ_SJSK01000001.1"/>
</dbReference>
<name>A0A4R0N2X5_9SPHI</name>
<evidence type="ECO:0008006" key="3">
    <source>
        <dbReference type="Google" id="ProtNLM"/>
    </source>
</evidence>
<accession>A0A4R0N2X5</accession>
<sequence>MKNFRQNTIAILLLCLALGFIGCGEKKADSNSNVAGCDSDNIMVTIDDSDYEKMESDTCWAKATKDSILVELGTLVDSINKFQKPTPGQVLRIEGVASISWKGVSGCCTQNTVNQKAKQAIEAFVGQQILANRPNQYYRSGLIGQVLSAKCSSTTNEWTSVRKCKGSWKQPYFIEFIKQ</sequence>
<proteinExistence type="predicted"/>
<comment type="caution">
    <text evidence="1">The sequence shown here is derived from an EMBL/GenBank/DDBJ whole genome shotgun (WGS) entry which is preliminary data.</text>
</comment>
<dbReference type="AlphaFoldDB" id="A0A4R0N2X5"/>
<evidence type="ECO:0000313" key="2">
    <source>
        <dbReference type="Proteomes" id="UP000292884"/>
    </source>
</evidence>